<dbReference type="EMBL" id="CAJPIZ010010591">
    <property type="protein sequence ID" value="CAG2112631.1"/>
    <property type="molecule type" value="Genomic_DNA"/>
</dbReference>
<evidence type="ECO:0008006" key="4">
    <source>
        <dbReference type="Google" id="ProtNLM"/>
    </source>
</evidence>
<protein>
    <recommendedName>
        <fullName evidence="4">Trafficking protein particle complex subunit 8</fullName>
    </recommendedName>
</protein>
<dbReference type="PANTHER" id="PTHR12975">
    <property type="entry name" value="TRANSPORT PROTEIN TRAPP"/>
    <property type="match status" value="1"/>
</dbReference>
<proteinExistence type="predicted"/>
<dbReference type="Proteomes" id="UP000759131">
    <property type="component" value="Unassembled WGS sequence"/>
</dbReference>
<sequence length="776" mass="87335">MKSNSGTVGSNGGQRVDTFAELVATLYATRLAVMASDGTQRHCRQALDTTIDRVLNHFGHVRRLSLALKDNSANNAHLIHELRLQFSDGQSLKHRPTQAQLKKLQFDLIAAMAPDITTTSDDTDTDEDNCPTPTDSPNTVNTNPVYSHPSVSPTPWFDKWKHMFIETYEQSDHDFIGAHFGCFFVITDHELESYKDIIASFITQIKQMSWIRWLQPDFLRYYIVLSEQSLHTHQSMNTPKGQLFKELQSVYPNSYWLQMDGQPPQTTADDYTDSTGDVFNDSTTRSVVRCESSDSFNYTSRSSPVGLELGGDPLMASGGKPHHQSAARLSSGSSDQSITKSLHSLSLNDLCQQYLQESTQRSSSPAPPPKYAGLHGAVDAMLREFIAKHLIPWAEKHIKLLADAVAKRTGFRRSLFYNTKHFLNSMSSSTVLPSRGGGQSAVVYLPEAPEMQLRKLGDLAMCLTAYELAYQSYYSAKKDYQTEQAWLHFAAATEGAAIASYFTPRFQRHYFEQSITCYVDTCQAMSLATRATILATEATRWVYPNEAANLFIRMTGDDSDLRSALFLEQASQCFVAAGHRTRKSAFHYVLAGHRYNRCGLKQYALQSYRRFRGRQWTAAADHVNLTVARLYLSLWAAKPAVFDDYRRRGLELLRVNASKHTFFHEFVREVKRDIELTANSGGADTPDTYHYIDVPFVQSIVCENGSAPPLVTAPALRGLQPQPQQPIEPMVCFVGEELTFKLSLKTPFAYVLHRLRLESVPYHLELRDNTPTVTAN</sequence>
<dbReference type="InterPro" id="IPR024420">
    <property type="entry name" value="TRAPP_III_complex_Trs85"/>
</dbReference>
<feature type="compositionally biased region" description="Polar residues" evidence="1">
    <location>
        <begin position="136"/>
        <end position="147"/>
    </location>
</feature>
<organism evidence="2">
    <name type="scientific">Medioppia subpectinata</name>
    <dbReference type="NCBI Taxonomy" id="1979941"/>
    <lineage>
        <taxon>Eukaryota</taxon>
        <taxon>Metazoa</taxon>
        <taxon>Ecdysozoa</taxon>
        <taxon>Arthropoda</taxon>
        <taxon>Chelicerata</taxon>
        <taxon>Arachnida</taxon>
        <taxon>Acari</taxon>
        <taxon>Acariformes</taxon>
        <taxon>Sarcoptiformes</taxon>
        <taxon>Oribatida</taxon>
        <taxon>Brachypylina</taxon>
        <taxon>Oppioidea</taxon>
        <taxon>Oppiidae</taxon>
        <taxon>Medioppia</taxon>
    </lineage>
</organism>
<evidence type="ECO:0000313" key="3">
    <source>
        <dbReference type="Proteomes" id="UP000759131"/>
    </source>
</evidence>
<accession>A0A7R9Q4H1</accession>
<dbReference type="Pfam" id="PF12739">
    <property type="entry name" value="TRAPPC-Trs85"/>
    <property type="match status" value="1"/>
</dbReference>
<dbReference type="GO" id="GO:1990072">
    <property type="term" value="C:TRAPPIII protein complex"/>
    <property type="evidence" value="ECO:0007669"/>
    <property type="project" value="TreeGrafter"/>
</dbReference>
<feature type="region of interest" description="Disordered" evidence="1">
    <location>
        <begin position="117"/>
        <end position="147"/>
    </location>
</feature>
<gene>
    <name evidence="2" type="ORF">OSB1V03_LOCUS12606</name>
</gene>
<evidence type="ECO:0000313" key="2">
    <source>
        <dbReference type="EMBL" id="CAD7632201.1"/>
    </source>
</evidence>
<reference evidence="2" key="1">
    <citation type="submission" date="2020-11" db="EMBL/GenBank/DDBJ databases">
        <authorList>
            <person name="Tran Van P."/>
        </authorList>
    </citation>
    <scope>NUCLEOTIDE SEQUENCE</scope>
</reference>
<feature type="region of interest" description="Disordered" evidence="1">
    <location>
        <begin position="295"/>
        <end position="335"/>
    </location>
</feature>
<dbReference type="EMBL" id="OC865166">
    <property type="protein sequence ID" value="CAD7632201.1"/>
    <property type="molecule type" value="Genomic_DNA"/>
</dbReference>
<dbReference type="OrthoDB" id="203724at2759"/>
<dbReference type="AlphaFoldDB" id="A0A7R9Q4H1"/>
<name>A0A7R9Q4H1_9ACAR</name>
<keyword evidence="3" id="KW-1185">Reference proteome</keyword>
<dbReference type="PANTHER" id="PTHR12975:SF6">
    <property type="entry name" value="TRAFFICKING PROTEIN PARTICLE COMPLEX SUBUNIT 8"/>
    <property type="match status" value="1"/>
</dbReference>
<evidence type="ECO:0000256" key="1">
    <source>
        <dbReference type="SAM" id="MobiDB-lite"/>
    </source>
</evidence>